<dbReference type="InterPro" id="IPR036877">
    <property type="entry name" value="SUI1_dom_sf"/>
</dbReference>
<protein>
    <recommendedName>
        <fullName evidence="1">SUI1 domain-containing protein</fullName>
    </recommendedName>
</protein>
<dbReference type="PROSITE" id="PS50296">
    <property type="entry name" value="SUI1"/>
    <property type="match status" value="1"/>
</dbReference>
<keyword evidence="3" id="KW-1185">Reference proteome</keyword>
<dbReference type="VEuPathDB" id="MicrosporidiaDB:AAJ76_1000130893"/>
<reference evidence="2 3" key="1">
    <citation type="journal article" date="2015" name="Environ. Microbiol.">
        <title>Genome analyses suggest the presence of polyploidy and recent human-driven expansions in eight global populations of the honeybee pathogen Nosema ceranae.</title>
        <authorList>
            <person name="Pelin A."/>
            <person name="Selman M."/>
            <person name="Aris-Brosou S."/>
            <person name="Farinelli L."/>
            <person name="Corradi N."/>
        </authorList>
    </citation>
    <scope>NUCLEOTIDE SEQUENCE [LARGE SCALE GENOMIC DNA]</scope>
    <source>
        <strain evidence="2 3">PA08 1199</strain>
    </source>
</reference>
<dbReference type="Proteomes" id="UP000034350">
    <property type="component" value="Unassembled WGS sequence"/>
</dbReference>
<dbReference type="OMA" id="IENIPME"/>
<name>A0A0F9YW77_9MICR</name>
<dbReference type="GeneID" id="36318469"/>
<evidence type="ECO:0000259" key="1">
    <source>
        <dbReference type="PROSITE" id="PS50296"/>
    </source>
</evidence>
<evidence type="ECO:0000313" key="3">
    <source>
        <dbReference type="Proteomes" id="UP000034350"/>
    </source>
</evidence>
<sequence length="93" mass="10728">MQNDIIEQENTIIRIKIQQVRNKKVTKIGNLPYTTIDELTKFLQLLKKKLACGGSINEDHSLLLQGDKSHTDLVKILKEHFENFKIDLNGKII</sequence>
<feature type="domain" description="SUI1" evidence="1">
    <location>
        <begin position="12"/>
        <end position="80"/>
    </location>
</feature>
<dbReference type="OrthoDB" id="10450081at2759"/>
<dbReference type="InterPro" id="IPR001950">
    <property type="entry name" value="SUI1"/>
</dbReference>
<dbReference type="Gene3D" id="3.30.780.10">
    <property type="entry name" value="SUI1-like domain"/>
    <property type="match status" value="1"/>
</dbReference>
<accession>A0A0F9YW77</accession>
<organism evidence="2 3">
    <name type="scientific">Vairimorpha ceranae</name>
    <dbReference type="NCBI Taxonomy" id="40302"/>
    <lineage>
        <taxon>Eukaryota</taxon>
        <taxon>Fungi</taxon>
        <taxon>Fungi incertae sedis</taxon>
        <taxon>Microsporidia</taxon>
        <taxon>Nosematidae</taxon>
        <taxon>Vairimorpha</taxon>
    </lineage>
</organism>
<evidence type="ECO:0000313" key="2">
    <source>
        <dbReference type="EMBL" id="KKO76687.1"/>
    </source>
</evidence>
<comment type="caution">
    <text evidence="2">The sequence shown here is derived from an EMBL/GenBank/DDBJ whole genome shotgun (WGS) entry which is preliminary data.</text>
</comment>
<proteinExistence type="predicted"/>
<dbReference type="EMBL" id="JPQZ01000001">
    <property type="protein sequence ID" value="KKO76687.1"/>
    <property type="molecule type" value="Genomic_DNA"/>
</dbReference>
<dbReference type="SUPFAM" id="SSF55159">
    <property type="entry name" value="eIF1-like"/>
    <property type="match status" value="1"/>
</dbReference>
<dbReference type="Pfam" id="PF01253">
    <property type="entry name" value="SUI1"/>
    <property type="match status" value="1"/>
</dbReference>
<dbReference type="VEuPathDB" id="MicrosporidiaDB:G9O61_00g002320"/>
<dbReference type="AlphaFoldDB" id="A0A0F9YW77"/>
<dbReference type="VEuPathDB" id="MicrosporidiaDB:NCER_100099"/>
<dbReference type="GO" id="GO:0003743">
    <property type="term" value="F:translation initiation factor activity"/>
    <property type="evidence" value="ECO:0007669"/>
    <property type="project" value="InterPro"/>
</dbReference>
<dbReference type="RefSeq" id="XP_024332429.1">
    <property type="nucleotide sequence ID" value="XM_024473575.1"/>
</dbReference>
<gene>
    <name evidence="2" type="ORF">AAJ76_1000130893</name>
</gene>